<dbReference type="InterPro" id="IPR052727">
    <property type="entry name" value="Rab4/Rab5_effector"/>
</dbReference>
<dbReference type="InterPro" id="IPR013083">
    <property type="entry name" value="Znf_RING/FYVE/PHD"/>
</dbReference>
<keyword evidence="3" id="KW-0862">Zinc</keyword>
<dbReference type="EMBL" id="CAJVPQ010000037">
    <property type="protein sequence ID" value="CAG8439377.1"/>
    <property type="molecule type" value="Genomic_DNA"/>
</dbReference>
<feature type="coiled-coil region" evidence="5">
    <location>
        <begin position="485"/>
        <end position="541"/>
    </location>
</feature>
<reference evidence="8" key="1">
    <citation type="submission" date="2021-06" db="EMBL/GenBank/DDBJ databases">
        <authorList>
            <person name="Kallberg Y."/>
            <person name="Tangrot J."/>
            <person name="Rosling A."/>
        </authorList>
    </citation>
    <scope>NUCLEOTIDE SEQUENCE</scope>
    <source>
        <strain evidence="8">UK204</strain>
    </source>
</reference>
<name>A0A9N8V140_9GLOM</name>
<dbReference type="InterPro" id="IPR017455">
    <property type="entry name" value="Znf_FYVE-rel"/>
</dbReference>
<feature type="compositionally biased region" description="Low complexity" evidence="6">
    <location>
        <begin position="1"/>
        <end position="23"/>
    </location>
</feature>
<evidence type="ECO:0000256" key="3">
    <source>
        <dbReference type="ARBA" id="ARBA00022833"/>
    </source>
</evidence>
<dbReference type="InterPro" id="IPR011011">
    <property type="entry name" value="Znf_FYVE_PHD"/>
</dbReference>
<feature type="region of interest" description="Disordered" evidence="6">
    <location>
        <begin position="1"/>
        <end position="24"/>
    </location>
</feature>
<protein>
    <submittedName>
        <fullName evidence="8">13751_t:CDS:1</fullName>
    </submittedName>
</protein>
<dbReference type="PROSITE" id="PS00028">
    <property type="entry name" value="ZINC_FINGER_C2H2_1"/>
    <property type="match status" value="1"/>
</dbReference>
<dbReference type="Pfam" id="PF01363">
    <property type="entry name" value="FYVE"/>
    <property type="match status" value="1"/>
</dbReference>
<dbReference type="OrthoDB" id="166134at2759"/>
<organism evidence="8 9">
    <name type="scientific">Funneliformis caledonium</name>
    <dbReference type="NCBI Taxonomy" id="1117310"/>
    <lineage>
        <taxon>Eukaryota</taxon>
        <taxon>Fungi</taxon>
        <taxon>Fungi incertae sedis</taxon>
        <taxon>Mucoromycota</taxon>
        <taxon>Glomeromycotina</taxon>
        <taxon>Glomeromycetes</taxon>
        <taxon>Glomerales</taxon>
        <taxon>Glomeraceae</taxon>
        <taxon>Funneliformis</taxon>
    </lineage>
</organism>
<dbReference type="AlphaFoldDB" id="A0A9N8V140"/>
<dbReference type="Pfam" id="PF11464">
    <property type="entry name" value="Rbsn"/>
    <property type="match status" value="1"/>
</dbReference>
<dbReference type="PROSITE" id="PS50178">
    <property type="entry name" value="ZF_FYVE"/>
    <property type="match status" value="1"/>
</dbReference>
<comment type="caution">
    <text evidence="8">The sequence shown here is derived from an EMBL/GenBank/DDBJ whole genome shotgun (WGS) entry which is preliminary data.</text>
</comment>
<keyword evidence="2 4" id="KW-0863">Zinc-finger</keyword>
<dbReference type="InterPro" id="IPR036531">
    <property type="entry name" value="Rbsn_Rab-bd_sf"/>
</dbReference>
<gene>
    <name evidence="8" type="ORF">FCALED_LOCUS400</name>
</gene>
<dbReference type="SUPFAM" id="SSF57903">
    <property type="entry name" value="FYVE/PHD zinc finger"/>
    <property type="match status" value="2"/>
</dbReference>
<evidence type="ECO:0000313" key="8">
    <source>
        <dbReference type="EMBL" id="CAG8439377.1"/>
    </source>
</evidence>
<keyword evidence="9" id="KW-1185">Reference proteome</keyword>
<evidence type="ECO:0000256" key="1">
    <source>
        <dbReference type="ARBA" id="ARBA00022723"/>
    </source>
</evidence>
<dbReference type="InterPro" id="IPR013087">
    <property type="entry name" value="Znf_C2H2_type"/>
</dbReference>
<keyword evidence="5" id="KW-0175">Coiled coil</keyword>
<evidence type="ECO:0000256" key="2">
    <source>
        <dbReference type="ARBA" id="ARBA00022771"/>
    </source>
</evidence>
<evidence type="ECO:0000259" key="7">
    <source>
        <dbReference type="PROSITE" id="PS50178"/>
    </source>
</evidence>
<sequence>MSSSDSNSFSNLSTPSNSLPTSNSHRESLIFDEYSGYSGPCPACNEHMNSIDQLNRHLDDMHTDTSIDQKDGIINWFKNAQSNIMKPLSKTRLNNISNLPQFAMNKFNEIDNGLDQNSELVTKAHWKKDGENIVCSNSTCDKSLNIRNGKHNCRKQAQHDPVNGYWCRVCNNCFISREGYLDTEGVIRSHTSAFVEFRKKGIERTHLEGNRLEKRLEKLAKVYALQVKQVNSTQGGLTPPLTAKHRRRASEQSIVKWEDDASVTNCPLCGTSFGMITNRKHHCRLCGRVVCEKCSSKISLNLHNSEVADQESVGKIRSCKECRTAVFRRKDYNEEMARTPPVVALYQQLMKVRSTIDSTLPKFQDMLNMLNRQEIVNQTHADYQVAARTRKELLENFAQFDMISKKINSLLTYSESEKRLQSNIHLAANQYLQQSMLPLSVLPRIFKKDQNQQAKDQQIDDDDDVVLAFANGRPRSLSMSSTKSVKEEKQLRQQLEAFLEQEKNLEVFIQEATRKRKFDDLKTLKISLDEIRMEITKKKSELGDLWP</sequence>
<dbReference type="PANTHER" id="PTHR13510:SF44">
    <property type="entry name" value="RABENOSYN-5"/>
    <property type="match status" value="1"/>
</dbReference>
<feature type="domain" description="FYVE-type" evidence="7">
    <location>
        <begin position="260"/>
        <end position="327"/>
    </location>
</feature>
<dbReference type="PANTHER" id="PTHR13510">
    <property type="entry name" value="FYVE-FINGER-CONTAINING RAB5 EFFECTOR PROTEIN RABENOSYN-5-RELATED"/>
    <property type="match status" value="1"/>
</dbReference>
<evidence type="ECO:0000313" key="9">
    <source>
        <dbReference type="Proteomes" id="UP000789570"/>
    </source>
</evidence>
<dbReference type="Gene3D" id="3.30.40.10">
    <property type="entry name" value="Zinc/RING finger domain, C3HC4 (zinc finger)"/>
    <property type="match status" value="1"/>
</dbReference>
<dbReference type="InterPro" id="IPR021565">
    <property type="entry name" value="Rbsn_Rab-bd"/>
</dbReference>
<dbReference type="CDD" id="cd15737">
    <property type="entry name" value="FYVE2_Vac1p_like"/>
    <property type="match status" value="1"/>
</dbReference>
<evidence type="ECO:0000256" key="6">
    <source>
        <dbReference type="SAM" id="MobiDB-lite"/>
    </source>
</evidence>
<dbReference type="SUPFAM" id="SSF140125">
    <property type="entry name" value="Rabenosyn-5 Rab-binding domain-like"/>
    <property type="match status" value="1"/>
</dbReference>
<dbReference type="InterPro" id="IPR000306">
    <property type="entry name" value="Znf_FYVE"/>
</dbReference>
<dbReference type="Proteomes" id="UP000789570">
    <property type="component" value="Unassembled WGS sequence"/>
</dbReference>
<dbReference type="GO" id="GO:0008270">
    <property type="term" value="F:zinc ion binding"/>
    <property type="evidence" value="ECO:0007669"/>
    <property type="project" value="UniProtKB-KW"/>
</dbReference>
<accession>A0A9N8V140</accession>
<proteinExistence type="predicted"/>
<keyword evidence="1" id="KW-0479">Metal-binding</keyword>
<dbReference type="SMART" id="SM00064">
    <property type="entry name" value="FYVE"/>
    <property type="match status" value="2"/>
</dbReference>
<evidence type="ECO:0000256" key="4">
    <source>
        <dbReference type="PROSITE-ProRule" id="PRU00091"/>
    </source>
</evidence>
<evidence type="ECO:0000256" key="5">
    <source>
        <dbReference type="SAM" id="Coils"/>
    </source>
</evidence>